<protein>
    <submittedName>
        <fullName evidence="1">Uncharacterized protein</fullName>
    </submittedName>
</protein>
<gene>
    <name evidence="1" type="ORF">AWB67_05102</name>
</gene>
<accession>A0A158KAL4</accession>
<comment type="caution">
    <text evidence="1">The sequence shown here is derived from an EMBL/GenBank/DDBJ whole genome shotgun (WGS) entry which is preliminary data.</text>
</comment>
<reference evidence="1" key="1">
    <citation type="submission" date="2016-01" db="EMBL/GenBank/DDBJ databases">
        <authorList>
            <person name="Peeters C."/>
        </authorList>
    </citation>
    <scope>NUCLEOTIDE SEQUENCE [LARGE SCALE GENOMIC DNA]</scope>
    <source>
        <strain evidence="1">LMG 22937</strain>
    </source>
</reference>
<keyword evidence="2" id="KW-1185">Reference proteome</keyword>
<evidence type="ECO:0000313" key="2">
    <source>
        <dbReference type="Proteomes" id="UP000054925"/>
    </source>
</evidence>
<proteinExistence type="predicted"/>
<dbReference type="EMBL" id="FCOL02000041">
    <property type="protein sequence ID" value="SAL77491.1"/>
    <property type="molecule type" value="Genomic_DNA"/>
</dbReference>
<evidence type="ECO:0000313" key="1">
    <source>
        <dbReference type="EMBL" id="SAL77491.1"/>
    </source>
</evidence>
<name>A0A158KAL4_9BURK</name>
<sequence>MADHEIDVRPGSRAELLCFLVATAAASRSLTHEWRVDHVVESCRIWLARHAVVMHWLERVQMGQLALRVARRDLRSAGITVRQSDVQALFTGEMGLNHASTVVQKMMMLCTTLTAE</sequence>
<dbReference type="RefSeq" id="WP_087658959.1">
    <property type="nucleotide sequence ID" value="NZ_FCOL02000041.1"/>
</dbReference>
<dbReference type="Proteomes" id="UP000054925">
    <property type="component" value="Unassembled WGS sequence"/>
</dbReference>
<dbReference type="OrthoDB" id="9006506at2"/>
<organism evidence="1 2">
    <name type="scientific">Caballeronia terrestris</name>
    <dbReference type="NCBI Taxonomy" id="1226301"/>
    <lineage>
        <taxon>Bacteria</taxon>
        <taxon>Pseudomonadati</taxon>
        <taxon>Pseudomonadota</taxon>
        <taxon>Betaproteobacteria</taxon>
        <taxon>Burkholderiales</taxon>
        <taxon>Burkholderiaceae</taxon>
        <taxon>Caballeronia</taxon>
    </lineage>
</organism>
<dbReference type="AlphaFoldDB" id="A0A158KAL4"/>